<organism evidence="2 3">
    <name type="scientific">Streptacidiphilus fuscans</name>
    <dbReference type="NCBI Taxonomy" id="2789292"/>
    <lineage>
        <taxon>Bacteria</taxon>
        <taxon>Bacillati</taxon>
        <taxon>Actinomycetota</taxon>
        <taxon>Actinomycetes</taxon>
        <taxon>Kitasatosporales</taxon>
        <taxon>Streptomycetaceae</taxon>
        <taxon>Streptacidiphilus</taxon>
    </lineage>
</organism>
<name>A0A931FEB9_9ACTN</name>
<comment type="caution">
    <text evidence="2">The sequence shown here is derived from an EMBL/GenBank/DDBJ whole genome shotgun (WGS) entry which is preliminary data.</text>
</comment>
<dbReference type="EMBL" id="JADPRT010000004">
    <property type="protein sequence ID" value="MBF9068481.1"/>
    <property type="molecule type" value="Genomic_DNA"/>
</dbReference>
<evidence type="ECO:0000256" key="1">
    <source>
        <dbReference type="SAM" id="Phobius"/>
    </source>
</evidence>
<sequence>MPFTFSHPAAVLPLLRAARPQGPLIASGLVAGSLAPDVPYFVDSLLPGAYAVGRLTHRAWAVPTLNVAIAAGVAAVWYGLGPRLGPGVERGLEQGLGHGLGREPAGRIAEPCAADWAQDAAWFAASAAVGAFTHVAWDEFTHHGRFGERHIPALGHRIGGRMPVYQALQWASSMAGLAVLGRAASRTPRARDVVREVASAVSPAATALVGAATVVGAVHRARRDRARRPEPFSGNDLVASVSFGGGAGAAVGAVAAAAVGSGLRALAPRSLASAHPRLLTGGSPGTRRVGTRK</sequence>
<evidence type="ECO:0000313" key="2">
    <source>
        <dbReference type="EMBL" id="MBF9068481.1"/>
    </source>
</evidence>
<keyword evidence="1" id="KW-0472">Membrane</keyword>
<keyword evidence="1" id="KW-0812">Transmembrane</keyword>
<keyword evidence="3" id="KW-1185">Reference proteome</keyword>
<reference evidence="2" key="1">
    <citation type="submission" date="2020-11" db="EMBL/GenBank/DDBJ databases">
        <title>Isolation and identification of active actinomycetes.</title>
        <authorList>
            <person name="Yu B."/>
        </authorList>
    </citation>
    <scope>NUCLEOTIDE SEQUENCE</scope>
    <source>
        <strain evidence="2">NEAU-YB345</strain>
    </source>
</reference>
<feature type="transmembrane region" description="Helical" evidence="1">
    <location>
        <begin position="60"/>
        <end position="80"/>
    </location>
</feature>
<dbReference type="RefSeq" id="WP_196193676.1">
    <property type="nucleotide sequence ID" value="NZ_JADPRT010000004.1"/>
</dbReference>
<dbReference type="AlphaFoldDB" id="A0A931FEB9"/>
<protein>
    <submittedName>
        <fullName evidence="2">DUF4184 family protein</fullName>
    </submittedName>
</protein>
<feature type="transmembrane region" description="Helical" evidence="1">
    <location>
        <begin position="197"/>
        <end position="218"/>
    </location>
</feature>
<evidence type="ECO:0000313" key="3">
    <source>
        <dbReference type="Proteomes" id="UP000657385"/>
    </source>
</evidence>
<dbReference type="InterPro" id="IPR025238">
    <property type="entry name" value="DUF4184"/>
</dbReference>
<dbReference type="Pfam" id="PF13803">
    <property type="entry name" value="DUF4184"/>
    <property type="match status" value="1"/>
</dbReference>
<accession>A0A931FEB9</accession>
<proteinExistence type="predicted"/>
<keyword evidence="1" id="KW-1133">Transmembrane helix</keyword>
<gene>
    <name evidence="2" type="ORF">I2501_10605</name>
</gene>
<dbReference type="Proteomes" id="UP000657385">
    <property type="component" value="Unassembled WGS sequence"/>
</dbReference>